<keyword evidence="4" id="KW-0812">Transmembrane</keyword>
<proteinExistence type="predicted"/>
<dbReference type="InterPro" id="IPR037066">
    <property type="entry name" value="Plug_dom_sf"/>
</dbReference>
<feature type="compositionally biased region" description="Basic and acidic residues" evidence="7">
    <location>
        <begin position="1"/>
        <end position="14"/>
    </location>
</feature>
<comment type="caution">
    <text evidence="10">The sequence shown here is derived from an EMBL/GenBank/DDBJ whole genome shotgun (WGS) entry which is preliminary data.</text>
</comment>
<dbReference type="InterPro" id="IPR057601">
    <property type="entry name" value="Oar-like_b-barrel"/>
</dbReference>
<evidence type="ECO:0000259" key="9">
    <source>
        <dbReference type="Pfam" id="PF25183"/>
    </source>
</evidence>
<evidence type="ECO:0000256" key="5">
    <source>
        <dbReference type="ARBA" id="ARBA00023136"/>
    </source>
</evidence>
<sequence length="1048" mass="115052">MGAHRDPVSERESWKAAPQSIPSSSALTNPRVRVIRDANTCTGDALMSRRSFEHLGRRLFLSLAFVVTAAPAVLSQTSTGSIRGYVTDSSGTPIAGARVVAVNPLTSAQREVATQSNGFYALLGLVPAEYDVTARQIGMAPQKLKVRVLIGEVFPLDFKLGASAIQVEGVSVVAAAGVEMRASEVATNVTQQQIERLPTPSRNFLDLAALAPGVTVLEDRINSIGFRTIQAGGQSPNAVNVFVDGTSLKNDLTGGGVTGQDASRGNPFPRNAIQEYRVISQNFKAEYQKAGSAIITATTKSGGNVWSGNVLFGYQNKDLMPLDTFQTRDKHVADSIARTTGQPSTFSKPDYSRSLLALSAGGPLVRNRLFFFGSYEGNYQNRANRVNFTPPTGFPALDTVNLAQYNGNFTSPFRETLLFGKLTYTLNPQSSAEVSVSNRHETDIRDFGPKSCCPLGVNAFQEAVNFRQNVTVAQLKYNRYSGAWLNEAKVDYSRFRRNPSPNEPGVAARVYSYNNTDNAIGSNLSSQDFIQKRLGLRDDLTYQAGGKHVFKMGASFDFVKYDVLKGNDETPRFAYRDTVSGVAYDFRNPYELKYGTGNALLNKSNNEIGAYLQDDWSPTPRLTINLGIRWDFETRMMNYDYVTPQTVIDTLTRYNDSLPTPLDLNRYISTGNSRKPFYGAFQPRIGFSYALDQDNKTTIFGGFGIYYDRSLFDISVDETLKLTHPTFTINFAPPGSTTPGPGQVLWQDSYLTANKATLDNLAHTQGVPEAWLIDKDAKVPKSRQWNVGIRRVVGDYAVSVTYAGVRGVDQLTLNWANIGLNPDGSCCVGFAPTDFHLDRHGFSNFIYSTNDTKTWYDALQVQVDRPYHRSNEKFGWGAGLAVTYATRSVQGVDNLGDLFAFPNTVNIPKHPANDEKGRVVLNWIMDVPYAAGVQFSGLITAGTGNRQDVGCPVRFCGAAYVRGGFTPRQYGFIIPGGYAYRNVDLRLRKDFPNISGTTLGVTVDLFNAFNYQNFGCFDTGNPSSANYGKASCLVSDPRRLQVGAEYGF</sequence>
<dbReference type="GO" id="GO:0044718">
    <property type="term" value="P:siderophore transmembrane transport"/>
    <property type="evidence" value="ECO:0007669"/>
    <property type="project" value="TreeGrafter"/>
</dbReference>
<reference evidence="10 11" key="1">
    <citation type="journal article" date="2019" name="Nat. Microbiol.">
        <title>Mediterranean grassland soil C-N compound turnover is dependent on rainfall and depth, and is mediated by genomically divergent microorganisms.</title>
        <authorList>
            <person name="Diamond S."/>
            <person name="Andeer P.F."/>
            <person name="Li Z."/>
            <person name="Crits-Christoph A."/>
            <person name="Burstein D."/>
            <person name="Anantharaman K."/>
            <person name="Lane K.R."/>
            <person name="Thomas B.C."/>
            <person name="Pan C."/>
            <person name="Northen T.R."/>
            <person name="Banfield J.F."/>
        </authorList>
    </citation>
    <scope>NUCLEOTIDE SEQUENCE [LARGE SCALE GENOMIC DNA]</scope>
    <source>
        <strain evidence="10">NP_8</strain>
    </source>
</reference>
<evidence type="ECO:0000256" key="4">
    <source>
        <dbReference type="ARBA" id="ARBA00022692"/>
    </source>
</evidence>
<dbReference type="SUPFAM" id="SSF49464">
    <property type="entry name" value="Carboxypeptidase regulatory domain-like"/>
    <property type="match status" value="1"/>
</dbReference>
<feature type="region of interest" description="Disordered" evidence="7">
    <location>
        <begin position="1"/>
        <end position="25"/>
    </location>
</feature>
<keyword evidence="3" id="KW-1134">Transmembrane beta strand</keyword>
<dbReference type="Gene3D" id="2.40.170.20">
    <property type="entry name" value="TonB-dependent receptor, beta-barrel domain"/>
    <property type="match status" value="1"/>
</dbReference>
<dbReference type="SUPFAM" id="SSF56935">
    <property type="entry name" value="Porins"/>
    <property type="match status" value="1"/>
</dbReference>
<dbReference type="GO" id="GO:0009279">
    <property type="term" value="C:cell outer membrane"/>
    <property type="evidence" value="ECO:0007669"/>
    <property type="project" value="UniProtKB-SubCell"/>
</dbReference>
<keyword evidence="10" id="KW-0675">Receptor</keyword>
<dbReference type="InterPro" id="IPR012910">
    <property type="entry name" value="Plug_dom"/>
</dbReference>
<evidence type="ECO:0000256" key="3">
    <source>
        <dbReference type="ARBA" id="ARBA00022452"/>
    </source>
</evidence>
<dbReference type="Pfam" id="PF25183">
    <property type="entry name" value="OMP_b-brl_4"/>
    <property type="match status" value="2"/>
</dbReference>
<dbReference type="InterPro" id="IPR008969">
    <property type="entry name" value="CarboxyPept-like_regulatory"/>
</dbReference>
<dbReference type="AlphaFoldDB" id="A0A537IIV5"/>
<dbReference type="Pfam" id="PF07715">
    <property type="entry name" value="Plug"/>
    <property type="match status" value="1"/>
</dbReference>
<gene>
    <name evidence="10" type="ORF">E6H05_12885</name>
</gene>
<dbReference type="Proteomes" id="UP000318834">
    <property type="component" value="Unassembled WGS sequence"/>
</dbReference>
<organism evidence="10 11">
    <name type="scientific">Candidatus Segetimicrobium genomatis</name>
    <dbReference type="NCBI Taxonomy" id="2569760"/>
    <lineage>
        <taxon>Bacteria</taxon>
        <taxon>Bacillati</taxon>
        <taxon>Candidatus Sysuimicrobiota</taxon>
        <taxon>Candidatus Sysuimicrobiia</taxon>
        <taxon>Candidatus Sysuimicrobiales</taxon>
        <taxon>Candidatus Segetimicrobiaceae</taxon>
        <taxon>Candidatus Segetimicrobium</taxon>
    </lineage>
</organism>
<dbReference type="EMBL" id="VBAP01000119">
    <property type="protein sequence ID" value="TMI71174.1"/>
    <property type="molecule type" value="Genomic_DNA"/>
</dbReference>
<evidence type="ECO:0000313" key="11">
    <source>
        <dbReference type="Proteomes" id="UP000318834"/>
    </source>
</evidence>
<keyword evidence="2" id="KW-0813">Transport</keyword>
<feature type="domain" description="TonB-dependent receptor plug" evidence="8">
    <location>
        <begin position="184"/>
        <end position="289"/>
    </location>
</feature>
<dbReference type="Gene3D" id="2.170.130.10">
    <property type="entry name" value="TonB-dependent receptor, plug domain"/>
    <property type="match status" value="1"/>
</dbReference>
<evidence type="ECO:0000256" key="6">
    <source>
        <dbReference type="ARBA" id="ARBA00023237"/>
    </source>
</evidence>
<protein>
    <submittedName>
        <fullName evidence="10">TonB-dependent receptor</fullName>
    </submittedName>
</protein>
<evidence type="ECO:0000259" key="8">
    <source>
        <dbReference type="Pfam" id="PF07715"/>
    </source>
</evidence>
<dbReference type="PANTHER" id="PTHR30069">
    <property type="entry name" value="TONB-DEPENDENT OUTER MEMBRANE RECEPTOR"/>
    <property type="match status" value="1"/>
</dbReference>
<dbReference type="InterPro" id="IPR036942">
    <property type="entry name" value="Beta-barrel_TonB_sf"/>
</dbReference>
<evidence type="ECO:0000256" key="2">
    <source>
        <dbReference type="ARBA" id="ARBA00022448"/>
    </source>
</evidence>
<dbReference type="GO" id="GO:0015344">
    <property type="term" value="F:siderophore uptake transmembrane transporter activity"/>
    <property type="evidence" value="ECO:0007669"/>
    <property type="project" value="TreeGrafter"/>
</dbReference>
<dbReference type="Gene3D" id="2.60.40.1120">
    <property type="entry name" value="Carboxypeptidase-like, regulatory domain"/>
    <property type="match status" value="1"/>
</dbReference>
<feature type="domain" description="TonB-dependent transporter Oar-like beta-barrel" evidence="9">
    <location>
        <begin position="403"/>
        <end position="935"/>
    </location>
</feature>
<accession>A0A537IIV5</accession>
<dbReference type="InterPro" id="IPR039426">
    <property type="entry name" value="TonB-dep_rcpt-like"/>
</dbReference>
<evidence type="ECO:0000313" key="10">
    <source>
        <dbReference type="EMBL" id="TMI71174.1"/>
    </source>
</evidence>
<feature type="domain" description="TonB-dependent transporter Oar-like beta-barrel" evidence="9">
    <location>
        <begin position="298"/>
        <end position="392"/>
    </location>
</feature>
<dbReference type="PANTHER" id="PTHR30069:SF46">
    <property type="entry name" value="OAR PROTEIN"/>
    <property type="match status" value="1"/>
</dbReference>
<keyword evidence="5" id="KW-0472">Membrane</keyword>
<evidence type="ECO:0000256" key="1">
    <source>
        <dbReference type="ARBA" id="ARBA00004571"/>
    </source>
</evidence>
<comment type="subcellular location">
    <subcellularLocation>
        <location evidence="1">Cell outer membrane</location>
        <topology evidence="1">Multi-pass membrane protein</topology>
    </subcellularLocation>
</comment>
<keyword evidence="6" id="KW-0998">Cell outer membrane</keyword>
<name>A0A537IIV5_9BACT</name>
<evidence type="ECO:0000256" key="7">
    <source>
        <dbReference type="SAM" id="MobiDB-lite"/>
    </source>
</evidence>
<dbReference type="Pfam" id="PF13620">
    <property type="entry name" value="CarboxypepD_reg"/>
    <property type="match status" value="1"/>
</dbReference>